<dbReference type="GO" id="GO:0005886">
    <property type="term" value="C:plasma membrane"/>
    <property type="evidence" value="ECO:0007669"/>
    <property type="project" value="TreeGrafter"/>
</dbReference>
<dbReference type="GO" id="GO:0004312">
    <property type="term" value="F:fatty acid synthase activity"/>
    <property type="evidence" value="ECO:0007669"/>
    <property type="project" value="TreeGrafter"/>
</dbReference>
<dbReference type="InterPro" id="IPR006162">
    <property type="entry name" value="Ppantetheine_attach_site"/>
</dbReference>
<keyword evidence="6" id="KW-0511">Multifunctional enzyme</keyword>
<dbReference type="InterPro" id="IPR013968">
    <property type="entry name" value="PKS_KR"/>
</dbReference>
<dbReference type="SUPFAM" id="SSF53901">
    <property type="entry name" value="Thiolase-like"/>
    <property type="match status" value="1"/>
</dbReference>
<dbReference type="GO" id="GO:0004315">
    <property type="term" value="F:3-oxoacyl-[acyl-carrier-protein] synthase activity"/>
    <property type="evidence" value="ECO:0007669"/>
    <property type="project" value="InterPro"/>
</dbReference>
<proteinExistence type="predicted"/>
<dbReference type="InterPro" id="IPR036291">
    <property type="entry name" value="NAD(P)-bd_dom_sf"/>
</dbReference>
<organism evidence="11 12">
    <name type="scientific">Methylorubrum populi</name>
    <dbReference type="NCBI Taxonomy" id="223967"/>
    <lineage>
        <taxon>Bacteria</taxon>
        <taxon>Pseudomonadati</taxon>
        <taxon>Pseudomonadota</taxon>
        <taxon>Alphaproteobacteria</taxon>
        <taxon>Hyphomicrobiales</taxon>
        <taxon>Methylobacteriaceae</taxon>
        <taxon>Methylorubrum</taxon>
    </lineage>
</organism>
<feature type="domain" description="Ketosynthase family 3 (KS3)" evidence="9">
    <location>
        <begin position="19"/>
        <end position="447"/>
    </location>
</feature>
<evidence type="ECO:0000259" key="10">
    <source>
        <dbReference type="PROSITE" id="PS52019"/>
    </source>
</evidence>
<feature type="domain" description="PKS/mFAS DH" evidence="10">
    <location>
        <begin position="1393"/>
        <end position="1674"/>
    </location>
</feature>
<dbReference type="Pfam" id="PF00109">
    <property type="entry name" value="ketoacyl-synt"/>
    <property type="match status" value="1"/>
</dbReference>
<evidence type="ECO:0000256" key="6">
    <source>
        <dbReference type="ARBA" id="ARBA00023268"/>
    </source>
</evidence>
<dbReference type="InterPro" id="IPR018201">
    <property type="entry name" value="Ketoacyl_synth_AS"/>
</dbReference>
<dbReference type="InterPro" id="IPR049490">
    <property type="entry name" value="C883_1060-like_KR_N"/>
</dbReference>
<dbReference type="Pfam" id="PF00975">
    <property type="entry name" value="Thioesterase"/>
    <property type="match status" value="1"/>
</dbReference>
<gene>
    <name evidence="11" type="ORF">F8B43_1911</name>
</gene>
<keyword evidence="2" id="KW-0597">Phosphoprotein</keyword>
<dbReference type="GO" id="GO:0006633">
    <property type="term" value="P:fatty acid biosynthetic process"/>
    <property type="evidence" value="ECO:0007669"/>
    <property type="project" value="InterPro"/>
</dbReference>
<feature type="active site" description="Proton donor; for dehydratase activity" evidence="7">
    <location>
        <position position="1590"/>
    </location>
</feature>
<dbReference type="SUPFAM" id="SSF47336">
    <property type="entry name" value="ACP-like"/>
    <property type="match status" value="1"/>
</dbReference>
<dbReference type="InterPro" id="IPR049552">
    <property type="entry name" value="PKS_DH_N"/>
</dbReference>
<dbReference type="GO" id="GO:0044550">
    <property type="term" value="P:secondary metabolite biosynthetic process"/>
    <property type="evidence" value="ECO:0007669"/>
    <property type="project" value="UniProtKB-ARBA"/>
</dbReference>
<dbReference type="InterPro" id="IPR016036">
    <property type="entry name" value="Malonyl_transacylase_ACP-bd"/>
</dbReference>
<dbReference type="InterPro" id="IPR020806">
    <property type="entry name" value="PKS_PP-bd"/>
</dbReference>
<dbReference type="SMART" id="SM00827">
    <property type="entry name" value="PKS_AT"/>
    <property type="match status" value="1"/>
</dbReference>
<evidence type="ECO:0000259" key="8">
    <source>
        <dbReference type="PROSITE" id="PS50075"/>
    </source>
</evidence>
<dbReference type="PROSITE" id="PS52019">
    <property type="entry name" value="PKS_MFAS_DH"/>
    <property type="match status" value="1"/>
</dbReference>
<sequence length="2143" mass="228842">MTVSPPPSAFAATEAEVSETDIAVIGMALRVPGARNTREFWENLRGGVSSIRPLTLEELDAAGESPARSRLPNYVAVCADLPDMEGFDAGFFGMSPKEAAVMDPQHRHFLECAWEAMESAARPPEREAGPVGVFAGCGMGSYFYDNVLSHRELVEETGLFLLRHTGNDKDFLTTRASFLFDLKGPSVNVQTACSTSLVAVHSACQSLLARECDMALAGGVTIELPHRRGYLAQEGEILAPDGVCRAFDHRAAGTVFGSGVGVVALRRLADALRDGDPIQGIIKATAINNDGAGKAGYLAPSIDGQARAIVEAQGLAGIDADSIQYVECHGTGTYLGDPIEIAALTQAFRQSTGRTGFCRVGSVKTNIGHLDTAAGIVGLIKALLALRHGEIPASLGFERPNPAIDFAGSPFTVADRLTPWPRGAGPRRAAVNALGVGGTNAHAILEAAPAARARPAAGAEGPELIVLSARSRAALDEAGRALAAELERRPDLSLADAAYTLWSGRRHFEHRRVLAAGSREEAVALLTGADGRRVHSHTLMPEASGAAFLFPGGGAQHPGMARGLYEGEPVFRAAVDEGLGYLAPEASAEIRAHWLGVESRTPEAASWLLRPSRQLPAILICEVALARLWQARGLRPAALIGHSMGENAAACVAGIMTFREAFGLVRLRGELFDTVPAGGMLSVALGAEALRARLPDTLDLASVNGPALCVVSGPSDALAAFGERLKAEGVETAPVAISIAAHSRMLDPILPRFEAYLRTLRLRPPTIPVVSNLTGTWLTEAQACDPLYWVAHLRSTVRFADGLALLAADRGRVYVEVGPGRTLTSLAKAPGTIPANAILNSLPHADEATDARLAFLAAFGRAWATGLALDPGMLWQGRDCRRVALPTYPFQHQRYFLDAVARTSPGAAEALPEKRADIAAWGYRPVWRQSAAALEAEAEAAPRTWLVFRDEEPVGQALVARLRAAGHRVTEVVPGDLFGRRGAELYALCPEDGRPGYEALVQALDADGRLPDRLLHLWLLTREERVRPGSSPFHHILERGFSCLVGLMQAMGEAALHATVVTEGVQAVGDRVPAQPDKATVLGPALVIPKEMPGVTIRTIDVDGLDLAARSGWKRAAGPRAEASGDLERLWDDLMAEPATETVAYHRDRRWSLDFAPLALDPAQEGAAGFREGGVYLVTGGLGDIAGAVCEALARRYRARLVLVGRTILPERALWDDLLRVHGGQGRTGRAIARIRGLEALGAQVLYGGADISNPEELEAVIAEARAAFGPINGVIHAAGLVRDGLVALKDEAEIEAVLAPKIHGTRNLHALTREDPLDLFVLFSSTSADTAPAGQVDYVAANAYLNAFAEAQARRDGCRTVAIHWGIWNEIGLAARAVAPVRALPQRPAPRGPLFGAWAEDGAGGHCLEGVWSAAEGRAAWVLDEHRMASGEAIWPGTGYLEIAAQALLEHGVEGGFALEDLVFLRPLHVPDGQSVRVQLRLEPQGEGFRLDLRSLVSAGGRTGFRRHAQGRIRLLPGAVPRGAAPAPSEALPPAIPSVQEAHLRFGPRWRVLRSLAISEGTATAHLALDPAHRADLEAGFLLHPALLDIATGCAMALVPGYDASAALWVPVTYRRLRVHGRLPAEVTSRIRLTETEGEGFASFDIGISDAAGAPVLEIEGFTVRRLAGGVTLEGSGPGIEFALPRTEAPQTSGPTAQALAALVRQGIRPEEGVEALFRALGAGRPQVVVSSMDLGALRARAAAPPADSTPRPSLFDRPESEAAYLAPRTETERALVGFWTELLGIARVGIEDNFFEVGGHSLIAVRLLRKVRERFAADLPISVLFEAPTIAAFAALLGDRPDASAPDSGAEPAPKEAAGAAAKWLHVVPMQVRADVARTPFFLCAGMFGNVLNLRHLALQIGAERPVYGLQARGLYGEHAPHETFEEMARDYCAEIRAVQPRGPYLLGGFSGGGLAAMAMARRLREEGEEVAAVLLLDTPVPQRVTLSVTDRLTMKAQEFRAKGGGFLAEWLRRRARWEAMRLRERMAAPREAGSEQFHNDAIEAAFRRALDRLVLHPYPGRVILYRPQVQVLHRLSGGRRLDANRALIREDNGWSPYLPDLSIVQVSGDHDGMVLEPNVRVLAARMRRHLAEAEAAVMPA</sequence>
<dbReference type="PANTHER" id="PTHR43775:SF37">
    <property type="entry name" value="SI:DKEY-61P9.11"/>
    <property type="match status" value="1"/>
</dbReference>
<keyword evidence="1" id="KW-0596">Phosphopantetheine</keyword>
<dbReference type="Gene3D" id="3.40.50.1820">
    <property type="entry name" value="alpha/beta hydrolase"/>
    <property type="match status" value="1"/>
</dbReference>
<dbReference type="InterPro" id="IPR014030">
    <property type="entry name" value="Ketoacyl_synth_N"/>
</dbReference>
<dbReference type="Gene3D" id="1.10.1200.10">
    <property type="entry name" value="ACP-like"/>
    <property type="match status" value="1"/>
</dbReference>
<protein>
    <submittedName>
        <fullName evidence="11">Polyketide synthase module</fullName>
    </submittedName>
</protein>
<dbReference type="SMART" id="SM00822">
    <property type="entry name" value="PKS_KR"/>
    <property type="match status" value="1"/>
</dbReference>
<dbReference type="PANTHER" id="PTHR43775">
    <property type="entry name" value="FATTY ACID SYNTHASE"/>
    <property type="match status" value="1"/>
</dbReference>
<dbReference type="Pfam" id="PF00550">
    <property type="entry name" value="PP-binding"/>
    <property type="match status" value="1"/>
</dbReference>
<evidence type="ECO:0000313" key="11">
    <source>
        <dbReference type="EMBL" id="KAB7785410.1"/>
    </source>
</evidence>
<dbReference type="Pfam" id="PF02801">
    <property type="entry name" value="Ketoacyl-synt_C"/>
    <property type="match status" value="1"/>
</dbReference>
<dbReference type="Pfam" id="PF08659">
    <property type="entry name" value="KR"/>
    <property type="match status" value="1"/>
</dbReference>
<dbReference type="GO" id="GO:0031177">
    <property type="term" value="F:phosphopantetheine binding"/>
    <property type="evidence" value="ECO:0007669"/>
    <property type="project" value="InterPro"/>
</dbReference>
<feature type="active site" description="Proton acceptor; for dehydratase activity" evidence="7">
    <location>
        <position position="1427"/>
    </location>
</feature>
<dbReference type="PROSITE" id="PS52004">
    <property type="entry name" value="KS3_2"/>
    <property type="match status" value="1"/>
</dbReference>
<evidence type="ECO:0000256" key="2">
    <source>
        <dbReference type="ARBA" id="ARBA00022553"/>
    </source>
</evidence>
<dbReference type="PROSITE" id="PS50075">
    <property type="entry name" value="CARRIER"/>
    <property type="match status" value="1"/>
</dbReference>
<dbReference type="PROSITE" id="PS00606">
    <property type="entry name" value="KS3_1"/>
    <property type="match status" value="1"/>
</dbReference>
<dbReference type="Gene3D" id="3.30.70.250">
    <property type="entry name" value="Malonyl-CoA ACP transacylase, ACP-binding"/>
    <property type="match status" value="1"/>
</dbReference>
<dbReference type="FunFam" id="1.10.1200.10:FF:000016">
    <property type="entry name" value="Non-ribosomal peptide synthase"/>
    <property type="match status" value="1"/>
</dbReference>
<dbReference type="InterPro" id="IPR057326">
    <property type="entry name" value="KR_dom"/>
</dbReference>
<dbReference type="InterPro" id="IPR029058">
    <property type="entry name" value="AB_hydrolase_fold"/>
</dbReference>
<dbReference type="InterPro" id="IPR001031">
    <property type="entry name" value="Thioesterase"/>
</dbReference>
<evidence type="ECO:0000256" key="5">
    <source>
        <dbReference type="ARBA" id="ARBA00023098"/>
    </source>
</evidence>
<evidence type="ECO:0000256" key="4">
    <source>
        <dbReference type="ARBA" id="ARBA00022832"/>
    </source>
</evidence>
<accession>A0A833J698</accession>
<dbReference type="Gene3D" id="3.40.366.10">
    <property type="entry name" value="Malonyl-Coenzyme A Acyl Carrier Protein, domain 2"/>
    <property type="match status" value="1"/>
</dbReference>
<evidence type="ECO:0000256" key="1">
    <source>
        <dbReference type="ARBA" id="ARBA00022450"/>
    </source>
</evidence>
<dbReference type="SMART" id="SM00825">
    <property type="entry name" value="PKS_KS"/>
    <property type="match status" value="1"/>
</dbReference>
<dbReference type="InterPro" id="IPR049551">
    <property type="entry name" value="PKS_DH_C"/>
</dbReference>
<dbReference type="SUPFAM" id="SSF51735">
    <property type="entry name" value="NAD(P)-binding Rossmann-fold domains"/>
    <property type="match status" value="2"/>
</dbReference>
<reference evidence="11 12" key="1">
    <citation type="submission" date="2019-10" db="EMBL/GenBank/DDBJ databases">
        <title>Draft Genome Sequence of the Caffeine Degrading Methylotroph Methylorubrum populi PINKEL.</title>
        <authorList>
            <person name="Dawson S.C."/>
            <person name="Zhang X."/>
            <person name="Wright M.E."/>
            <person name="Sharma G."/>
            <person name="Langner J.T."/>
            <person name="Ditty J.L."/>
            <person name="Subuyuj G.A."/>
        </authorList>
    </citation>
    <scope>NUCLEOTIDE SEQUENCE [LARGE SCALE GENOMIC DNA]</scope>
    <source>
        <strain evidence="11 12">Pinkel</strain>
    </source>
</reference>
<dbReference type="InterPro" id="IPR020807">
    <property type="entry name" value="PKS_DH"/>
</dbReference>
<dbReference type="Pfam" id="PF21089">
    <property type="entry name" value="PKS_DH_N"/>
    <property type="match status" value="1"/>
</dbReference>
<dbReference type="InterPro" id="IPR009081">
    <property type="entry name" value="PP-bd_ACP"/>
</dbReference>
<evidence type="ECO:0000313" key="12">
    <source>
        <dbReference type="Proteomes" id="UP000469949"/>
    </source>
</evidence>
<dbReference type="InterPro" id="IPR036736">
    <property type="entry name" value="ACP-like_sf"/>
</dbReference>
<dbReference type="Pfam" id="PF21394">
    <property type="entry name" value="Beta-ketacyl_N"/>
    <property type="match status" value="1"/>
</dbReference>
<dbReference type="Gene3D" id="3.40.47.10">
    <property type="match status" value="1"/>
</dbReference>
<dbReference type="InterPro" id="IPR001227">
    <property type="entry name" value="Ac_transferase_dom_sf"/>
</dbReference>
<dbReference type="InterPro" id="IPR020841">
    <property type="entry name" value="PKS_Beta-ketoAc_synthase_dom"/>
</dbReference>
<dbReference type="SMART" id="SM00823">
    <property type="entry name" value="PKS_PP"/>
    <property type="match status" value="1"/>
</dbReference>
<dbReference type="Proteomes" id="UP000469949">
    <property type="component" value="Unassembled WGS sequence"/>
</dbReference>
<dbReference type="GO" id="GO:0071770">
    <property type="term" value="P:DIM/DIP cell wall layer assembly"/>
    <property type="evidence" value="ECO:0007669"/>
    <property type="project" value="TreeGrafter"/>
</dbReference>
<dbReference type="InterPro" id="IPR042104">
    <property type="entry name" value="PKS_dehydratase_sf"/>
</dbReference>
<dbReference type="EMBL" id="WEKV01000009">
    <property type="protein sequence ID" value="KAB7785410.1"/>
    <property type="molecule type" value="Genomic_DNA"/>
</dbReference>
<dbReference type="Gene3D" id="3.30.70.3290">
    <property type="match status" value="1"/>
</dbReference>
<dbReference type="InterPro" id="IPR014043">
    <property type="entry name" value="Acyl_transferase_dom"/>
</dbReference>
<dbReference type="SMART" id="SM00826">
    <property type="entry name" value="PKS_DH"/>
    <property type="match status" value="1"/>
</dbReference>
<dbReference type="InterPro" id="IPR016035">
    <property type="entry name" value="Acyl_Trfase/lysoPLipase"/>
</dbReference>
<dbReference type="Pfam" id="PF16197">
    <property type="entry name" value="KAsynt_C_assoc"/>
    <property type="match status" value="1"/>
</dbReference>
<feature type="region of interest" description="N-terminal hotdog fold" evidence="7">
    <location>
        <begin position="1393"/>
        <end position="1521"/>
    </location>
</feature>
<keyword evidence="3" id="KW-0808">Transferase</keyword>
<dbReference type="Gene3D" id="3.10.129.110">
    <property type="entry name" value="Polyketide synthase dehydratase"/>
    <property type="match status" value="1"/>
</dbReference>
<feature type="domain" description="Carrier" evidence="8">
    <location>
        <begin position="1768"/>
        <end position="1843"/>
    </location>
</feature>
<dbReference type="SMART" id="SM00824">
    <property type="entry name" value="PKS_TE"/>
    <property type="match status" value="1"/>
</dbReference>
<evidence type="ECO:0000256" key="7">
    <source>
        <dbReference type="PROSITE-ProRule" id="PRU01363"/>
    </source>
</evidence>
<feature type="region of interest" description="C-terminal hotdog fold" evidence="7">
    <location>
        <begin position="1531"/>
        <end position="1674"/>
    </location>
</feature>
<dbReference type="SUPFAM" id="SSF52151">
    <property type="entry name" value="FabD/lysophospholipase-like"/>
    <property type="match status" value="1"/>
</dbReference>
<dbReference type="RefSeq" id="WP_152276803.1">
    <property type="nucleotide sequence ID" value="NZ_WEKV01000009.1"/>
</dbReference>
<dbReference type="InterPro" id="IPR049900">
    <property type="entry name" value="PKS_mFAS_DH"/>
</dbReference>
<dbReference type="SUPFAM" id="SSF55048">
    <property type="entry name" value="Probable ACP-binding domain of malonyl-CoA ACP transacylase"/>
    <property type="match status" value="1"/>
</dbReference>
<keyword evidence="4" id="KW-0276">Fatty acid metabolism</keyword>
<dbReference type="CDD" id="cd08953">
    <property type="entry name" value="KR_2_SDR_x"/>
    <property type="match status" value="1"/>
</dbReference>
<evidence type="ECO:0000259" key="9">
    <source>
        <dbReference type="PROSITE" id="PS52004"/>
    </source>
</evidence>
<dbReference type="Gene3D" id="3.40.50.720">
    <property type="entry name" value="NAD(P)-binding Rossmann-like Domain"/>
    <property type="match status" value="1"/>
</dbReference>
<dbReference type="Pfam" id="PF14765">
    <property type="entry name" value="PS-DH"/>
    <property type="match status" value="1"/>
</dbReference>
<dbReference type="PROSITE" id="PS00012">
    <property type="entry name" value="PHOSPHOPANTETHEINE"/>
    <property type="match status" value="1"/>
</dbReference>
<dbReference type="InterPro" id="IPR050091">
    <property type="entry name" value="PKS_NRPS_Biosynth_Enz"/>
</dbReference>
<dbReference type="FunFam" id="3.40.47.10:FF:000042">
    <property type="entry name" value="Polyketide synthase Pks13"/>
    <property type="match status" value="1"/>
</dbReference>
<dbReference type="SUPFAM" id="SSF53474">
    <property type="entry name" value="alpha/beta-Hydrolases"/>
    <property type="match status" value="1"/>
</dbReference>
<dbReference type="InterPro" id="IPR032821">
    <property type="entry name" value="PKS_assoc"/>
</dbReference>
<comment type="caution">
    <text evidence="11">The sequence shown here is derived from an EMBL/GenBank/DDBJ whole genome shotgun (WGS) entry which is preliminary data.</text>
</comment>
<keyword evidence="5" id="KW-0443">Lipid metabolism</keyword>
<dbReference type="InterPro" id="IPR020802">
    <property type="entry name" value="TesA-like"/>
</dbReference>
<name>A0A833J698_9HYPH</name>
<dbReference type="CDD" id="cd00833">
    <property type="entry name" value="PKS"/>
    <property type="match status" value="1"/>
</dbReference>
<dbReference type="Pfam" id="PF00698">
    <property type="entry name" value="Acyl_transf_1"/>
    <property type="match status" value="1"/>
</dbReference>
<evidence type="ECO:0000256" key="3">
    <source>
        <dbReference type="ARBA" id="ARBA00022679"/>
    </source>
</evidence>
<dbReference type="InterPro" id="IPR014031">
    <property type="entry name" value="Ketoacyl_synth_C"/>
</dbReference>
<dbReference type="GO" id="GO:0005737">
    <property type="term" value="C:cytoplasm"/>
    <property type="evidence" value="ECO:0007669"/>
    <property type="project" value="TreeGrafter"/>
</dbReference>
<dbReference type="InterPro" id="IPR016039">
    <property type="entry name" value="Thiolase-like"/>
</dbReference>